<feature type="compositionally biased region" description="Polar residues" evidence="1">
    <location>
        <begin position="195"/>
        <end position="216"/>
    </location>
</feature>
<sequence>METSSSTATTNGTAHRPHFSIGVDDVYVRPIPGSLVSYMWHAEPNLLYRTGVMCSNDGLLRFLQCGTSSAPQDVFEGKFHINKTLFQKAMFRPRNDLQVGSTCYDEEKDRWCILKRIDMEMGGVHVVYKGQTNQELVSADFLHGLVVVVSQPPTAPQPSAKALAVLQPRRRQQPAERLSGRKRPSLRQLPWASSVVANTQKSDNQPDQQELQQNHALPSEHNDAPTHQQGDNQTNQSSRERDAANTETLAPQQMATVAAAPPTPPPPVDRQQIRRVSWGELLRIDFDDDEDGFSSDSDSSSGSAGSCSSQDSYFRTPVRSPDSSSDEDEDASTDQSHRYRLSVGPITARKTASAAIRATVTGRNLDDAFQEEHLGRTSDDHRAEAENPPPPQEQQQQPVQATRESSLSVRSNAGANTEFPTQQQEAAARRESSSSQNDSSDDSEAEILTQPQQQNVTRRESSSFDDGRSIVEAEAKIPPQRNQQDDRSNEPSSSNHDSFNKDTETQIQPQPHRQDEARREASSSDNDSINAADAEILTQPHHQEEDWESSSSWDDSNNAEISPHLSHREIARREPYNSFGGMQSLTAALQLNLESIDSDDVEEEKAVAAVPSMDISDIEEENAIHKHSDDNNCSDDSEDDASNTAKKKARASNEPERMDCDADDSDAQPEDNENDSVASPPGNDSAGEATVNSSGEDAPEYRCDDEEQGGSESSDEEDEPHEAAEVGEIRDEDVFRTPEAGELVSRQWNCEGAYRVGVACGKKKNRKTINIRFFDGWKPNGKPSSQLLQSTIDEASFRLGLFRPRPELKPECRCFDRERNSHCILKAINRASGSVRVQFDGEEDEEEISPDFRVPY</sequence>
<organism evidence="2 3">
    <name type="scientific">Seminavis robusta</name>
    <dbReference type="NCBI Taxonomy" id="568900"/>
    <lineage>
        <taxon>Eukaryota</taxon>
        <taxon>Sar</taxon>
        <taxon>Stramenopiles</taxon>
        <taxon>Ochrophyta</taxon>
        <taxon>Bacillariophyta</taxon>
        <taxon>Bacillariophyceae</taxon>
        <taxon>Bacillariophycidae</taxon>
        <taxon>Naviculales</taxon>
        <taxon>Naviculaceae</taxon>
        <taxon>Seminavis</taxon>
    </lineage>
</organism>
<feature type="compositionally biased region" description="Basic and acidic residues" evidence="1">
    <location>
        <begin position="651"/>
        <end position="660"/>
    </location>
</feature>
<dbReference type="AlphaFoldDB" id="A0A9N8EQL7"/>
<comment type="caution">
    <text evidence="2">The sequence shown here is derived from an EMBL/GenBank/DDBJ whole genome shotgun (WGS) entry which is preliminary data.</text>
</comment>
<feature type="compositionally biased region" description="Basic and acidic residues" evidence="1">
    <location>
        <begin position="512"/>
        <end position="522"/>
    </location>
</feature>
<feature type="compositionally biased region" description="Acidic residues" evidence="1">
    <location>
        <begin position="661"/>
        <end position="674"/>
    </location>
</feature>
<name>A0A9N8EQL7_9STRA</name>
<dbReference type="EMBL" id="CAICTM010001445">
    <property type="protein sequence ID" value="CAB9523711.1"/>
    <property type="molecule type" value="Genomic_DNA"/>
</dbReference>
<feature type="region of interest" description="Disordered" evidence="1">
    <location>
        <begin position="597"/>
        <end position="731"/>
    </location>
</feature>
<proteinExistence type="predicted"/>
<feature type="compositionally biased region" description="Low complexity" evidence="1">
    <location>
        <begin position="294"/>
        <end position="312"/>
    </location>
</feature>
<keyword evidence="3" id="KW-1185">Reference proteome</keyword>
<feature type="compositionally biased region" description="Polar residues" evidence="1">
    <location>
        <begin position="225"/>
        <end position="237"/>
    </location>
</feature>
<feature type="region of interest" description="Disordered" evidence="1">
    <location>
        <begin position="287"/>
        <end position="572"/>
    </location>
</feature>
<feature type="compositionally biased region" description="Basic and acidic residues" evidence="1">
    <location>
        <begin position="457"/>
        <end position="475"/>
    </location>
</feature>
<feature type="compositionally biased region" description="Basic and acidic residues" evidence="1">
    <location>
        <begin position="364"/>
        <end position="385"/>
    </location>
</feature>
<evidence type="ECO:0000313" key="3">
    <source>
        <dbReference type="Proteomes" id="UP001153069"/>
    </source>
</evidence>
<feature type="compositionally biased region" description="Acidic residues" evidence="1">
    <location>
        <begin position="703"/>
        <end position="720"/>
    </location>
</feature>
<protein>
    <submittedName>
        <fullName evidence="2">Uncharacterized protein</fullName>
    </submittedName>
</protein>
<feature type="compositionally biased region" description="Acidic residues" evidence="1">
    <location>
        <begin position="632"/>
        <end position="641"/>
    </location>
</feature>
<dbReference type="Proteomes" id="UP001153069">
    <property type="component" value="Unassembled WGS sequence"/>
</dbReference>
<evidence type="ECO:0000313" key="2">
    <source>
        <dbReference type="EMBL" id="CAB9523711.1"/>
    </source>
</evidence>
<evidence type="ECO:0000256" key="1">
    <source>
        <dbReference type="SAM" id="MobiDB-lite"/>
    </source>
</evidence>
<feature type="compositionally biased region" description="Basic and acidic residues" evidence="1">
    <location>
        <begin position="721"/>
        <end position="731"/>
    </location>
</feature>
<reference evidence="2" key="1">
    <citation type="submission" date="2020-06" db="EMBL/GenBank/DDBJ databases">
        <authorList>
            <consortium name="Plant Systems Biology data submission"/>
        </authorList>
    </citation>
    <scope>NUCLEOTIDE SEQUENCE</scope>
    <source>
        <strain evidence="2">D6</strain>
    </source>
</reference>
<accession>A0A9N8EQL7</accession>
<feature type="region of interest" description="Disordered" evidence="1">
    <location>
        <begin position="153"/>
        <end position="247"/>
    </location>
</feature>
<feature type="compositionally biased region" description="Low complexity" evidence="1">
    <location>
        <begin position="523"/>
        <end position="536"/>
    </location>
</feature>
<gene>
    <name evidence="2" type="ORF">SEMRO_1447_G273550.1</name>
</gene>
<feature type="compositionally biased region" description="Polar residues" evidence="1">
    <location>
        <begin position="399"/>
        <end position="421"/>
    </location>
</feature>